<evidence type="ECO:0000256" key="1">
    <source>
        <dbReference type="SAM" id="MobiDB-lite"/>
    </source>
</evidence>
<evidence type="ECO:0000259" key="2">
    <source>
        <dbReference type="PROSITE" id="PS50006"/>
    </source>
</evidence>
<feature type="compositionally biased region" description="Basic residues" evidence="1">
    <location>
        <begin position="389"/>
        <end position="398"/>
    </location>
</feature>
<comment type="caution">
    <text evidence="3">The sequence shown here is derived from an EMBL/GenBank/DDBJ whole genome shotgun (WGS) entry which is preliminary data.</text>
</comment>
<dbReference type="SMART" id="SM00240">
    <property type="entry name" value="FHA"/>
    <property type="match status" value="1"/>
</dbReference>
<dbReference type="InterPro" id="IPR000253">
    <property type="entry name" value="FHA_dom"/>
</dbReference>
<dbReference type="PANTHER" id="PTHR23308">
    <property type="entry name" value="NUCLEAR INHIBITOR OF PROTEIN PHOSPHATASE-1"/>
    <property type="match status" value="1"/>
</dbReference>
<protein>
    <recommendedName>
        <fullName evidence="2">FHA domain-containing protein</fullName>
    </recommendedName>
</protein>
<sequence>MEQVAPTLELQILNGPRKGDTLQFQPGSTVKLGRIVRGNNLPIKDPGISTKHLSIQIDSGSWVILDLDSSNGTVLDGATLPPNTPFHLRDGSVVKIGEATSILVNFITATTRVEEKPMRGKRGKNNSTTKGVNSRVPLQSIDENESENVVQPEPTRVTRNTRSVRNGNLDAMEDKVEEPKKNTRAAGNLKRKQKTVTFSGLSIEDSEAQEEKVEELKNARVTRNGKNKQNVVGISESSIVDLDVVEEEKVEERKNARVTRNSKNKRKVIEISESSVVEEKVEEPKKARVTRNSKNKQKVIEISESSVGDLDVVGEKVEEPKNARVTRNLKNKQKVIEISESSVEDLDVGEEKVEEPKNARVTRNSKNKGIVIGENSSLADGLVDVEKKKTRGGAKGKKKLQEECVDDGDGKDICDEKDSENLNEDENWPDLNKISLGEWFDFLKVFLPKQMSNEAEAIIDSMREKVERLREYVIMYPNQKA</sequence>
<organism evidence="3 4">
    <name type="scientific">Pisum sativum</name>
    <name type="common">Garden pea</name>
    <name type="synonym">Lathyrus oleraceus</name>
    <dbReference type="NCBI Taxonomy" id="3888"/>
    <lineage>
        <taxon>Eukaryota</taxon>
        <taxon>Viridiplantae</taxon>
        <taxon>Streptophyta</taxon>
        <taxon>Embryophyta</taxon>
        <taxon>Tracheophyta</taxon>
        <taxon>Spermatophyta</taxon>
        <taxon>Magnoliopsida</taxon>
        <taxon>eudicotyledons</taxon>
        <taxon>Gunneridae</taxon>
        <taxon>Pentapetalae</taxon>
        <taxon>rosids</taxon>
        <taxon>fabids</taxon>
        <taxon>Fabales</taxon>
        <taxon>Fabaceae</taxon>
        <taxon>Papilionoideae</taxon>
        <taxon>50 kb inversion clade</taxon>
        <taxon>NPAAA clade</taxon>
        <taxon>Hologalegina</taxon>
        <taxon>IRL clade</taxon>
        <taxon>Fabeae</taxon>
        <taxon>Lathyrus</taxon>
    </lineage>
</organism>
<proteinExistence type="predicted"/>
<evidence type="ECO:0000313" key="4">
    <source>
        <dbReference type="Proteomes" id="UP001058974"/>
    </source>
</evidence>
<feature type="domain" description="FHA" evidence="2">
    <location>
        <begin position="30"/>
        <end position="80"/>
    </location>
</feature>
<accession>A0A9D4ZWR4</accession>
<dbReference type="SUPFAM" id="SSF49879">
    <property type="entry name" value="SMAD/FHA domain"/>
    <property type="match status" value="1"/>
</dbReference>
<dbReference type="PROSITE" id="PS50006">
    <property type="entry name" value="FHA_DOMAIN"/>
    <property type="match status" value="1"/>
</dbReference>
<reference evidence="3 4" key="1">
    <citation type="journal article" date="2022" name="Nat. Genet.">
        <title>Improved pea reference genome and pan-genome highlight genomic features and evolutionary characteristics.</title>
        <authorList>
            <person name="Yang T."/>
            <person name="Liu R."/>
            <person name="Luo Y."/>
            <person name="Hu S."/>
            <person name="Wang D."/>
            <person name="Wang C."/>
            <person name="Pandey M.K."/>
            <person name="Ge S."/>
            <person name="Xu Q."/>
            <person name="Li N."/>
            <person name="Li G."/>
            <person name="Huang Y."/>
            <person name="Saxena R.K."/>
            <person name="Ji Y."/>
            <person name="Li M."/>
            <person name="Yan X."/>
            <person name="He Y."/>
            <person name="Liu Y."/>
            <person name="Wang X."/>
            <person name="Xiang C."/>
            <person name="Varshney R.K."/>
            <person name="Ding H."/>
            <person name="Gao S."/>
            <person name="Zong X."/>
        </authorList>
    </citation>
    <scope>NUCLEOTIDE SEQUENCE [LARGE SCALE GENOMIC DNA]</scope>
    <source>
        <strain evidence="3 4">cv. Zhongwan 6</strain>
    </source>
</reference>
<feature type="region of interest" description="Disordered" evidence="1">
    <location>
        <begin position="389"/>
        <end position="423"/>
    </location>
</feature>
<evidence type="ECO:0000313" key="3">
    <source>
        <dbReference type="EMBL" id="KAI5386709.1"/>
    </source>
</evidence>
<dbReference type="Pfam" id="PF00498">
    <property type="entry name" value="FHA"/>
    <property type="match status" value="1"/>
</dbReference>
<dbReference type="Proteomes" id="UP001058974">
    <property type="component" value="Chromosome 7"/>
</dbReference>
<dbReference type="InterPro" id="IPR008984">
    <property type="entry name" value="SMAD_FHA_dom_sf"/>
</dbReference>
<dbReference type="Gramene" id="Psat7g116640.1">
    <property type="protein sequence ID" value="Psat7g116640.1.cds1"/>
    <property type="gene ID" value="Psat7g116640"/>
</dbReference>
<feature type="compositionally biased region" description="Basic and acidic residues" evidence="1">
    <location>
        <begin position="408"/>
        <end position="420"/>
    </location>
</feature>
<dbReference type="EMBL" id="JAMSHJ010000007">
    <property type="protein sequence ID" value="KAI5386709.1"/>
    <property type="molecule type" value="Genomic_DNA"/>
</dbReference>
<feature type="region of interest" description="Disordered" evidence="1">
    <location>
        <begin position="115"/>
        <end position="157"/>
    </location>
</feature>
<keyword evidence="4" id="KW-1185">Reference proteome</keyword>
<dbReference type="Gene3D" id="2.60.200.20">
    <property type="match status" value="1"/>
</dbReference>
<dbReference type="OrthoDB" id="687730at2759"/>
<dbReference type="AlphaFoldDB" id="A0A9D4ZWR4"/>
<dbReference type="Gramene" id="PSAT_LOCUS31589_t1">
    <property type="protein sequence ID" value="CAL5213290.1"/>
    <property type="gene ID" value="PSAT_LOCUS31589"/>
</dbReference>
<dbReference type="Gramene" id="Psat07G0301900-T1">
    <property type="protein sequence ID" value="KAI5386709.1"/>
    <property type="gene ID" value="KIW84_073019"/>
</dbReference>
<gene>
    <name evidence="3" type="ORF">KIW84_073019</name>
</gene>
<dbReference type="InterPro" id="IPR050923">
    <property type="entry name" value="Cell_Proc_Reg/RNA_Proc"/>
</dbReference>
<name>A0A9D4ZWR4_PEA</name>